<evidence type="ECO:0000313" key="2">
    <source>
        <dbReference type="EMBL" id="KAI5317009.1"/>
    </source>
</evidence>
<proteinExistence type="predicted"/>
<reference evidence="2 3" key="1">
    <citation type="journal article" date="2022" name="G3 (Bethesda)">
        <title>Whole-genome sequence and methylome profiling of the almond [Prunus dulcis (Mill.) D.A. Webb] cultivar 'Nonpareil'.</title>
        <authorList>
            <person name="D'Amico-Willman K.M."/>
            <person name="Ouma W.Z."/>
            <person name="Meulia T."/>
            <person name="Sideli G.M."/>
            <person name="Gradziel T.M."/>
            <person name="Fresnedo-Ramirez J."/>
        </authorList>
    </citation>
    <scope>NUCLEOTIDE SEQUENCE [LARGE SCALE GENOMIC DNA]</scope>
    <source>
        <strain evidence="2">Clone GOH B32 T37-40</strain>
    </source>
</reference>
<name>A0AAD4V208_PRUDU</name>
<evidence type="ECO:0000313" key="3">
    <source>
        <dbReference type="Proteomes" id="UP001054821"/>
    </source>
</evidence>
<dbReference type="Proteomes" id="UP001054821">
    <property type="component" value="Chromosome 7"/>
</dbReference>
<gene>
    <name evidence="2" type="ORF">L3X38_036716</name>
</gene>
<feature type="region of interest" description="Disordered" evidence="1">
    <location>
        <begin position="1"/>
        <end position="25"/>
    </location>
</feature>
<organism evidence="2 3">
    <name type="scientific">Prunus dulcis</name>
    <name type="common">Almond</name>
    <name type="synonym">Amygdalus dulcis</name>
    <dbReference type="NCBI Taxonomy" id="3755"/>
    <lineage>
        <taxon>Eukaryota</taxon>
        <taxon>Viridiplantae</taxon>
        <taxon>Streptophyta</taxon>
        <taxon>Embryophyta</taxon>
        <taxon>Tracheophyta</taxon>
        <taxon>Spermatophyta</taxon>
        <taxon>Magnoliopsida</taxon>
        <taxon>eudicotyledons</taxon>
        <taxon>Gunneridae</taxon>
        <taxon>Pentapetalae</taxon>
        <taxon>rosids</taxon>
        <taxon>fabids</taxon>
        <taxon>Rosales</taxon>
        <taxon>Rosaceae</taxon>
        <taxon>Amygdaloideae</taxon>
        <taxon>Amygdaleae</taxon>
        <taxon>Prunus</taxon>
    </lineage>
</organism>
<dbReference type="EMBL" id="JAJFAZ020000007">
    <property type="protein sequence ID" value="KAI5317009.1"/>
    <property type="molecule type" value="Genomic_DNA"/>
</dbReference>
<accession>A0AAD4V208</accession>
<feature type="compositionally biased region" description="Polar residues" evidence="1">
    <location>
        <begin position="1"/>
        <end position="14"/>
    </location>
</feature>
<evidence type="ECO:0000256" key="1">
    <source>
        <dbReference type="SAM" id="MobiDB-lite"/>
    </source>
</evidence>
<keyword evidence="3" id="KW-1185">Reference proteome</keyword>
<dbReference type="AlphaFoldDB" id="A0AAD4V208"/>
<comment type="caution">
    <text evidence="2">The sequence shown here is derived from an EMBL/GenBank/DDBJ whole genome shotgun (WGS) entry which is preliminary data.</text>
</comment>
<protein>
    <submittedName>
        <fullName evidence="2">Uncharacterized protein</fullName>
    </submittedName>
</protein>
<sequence length="70" mass="7410">MATENGKTGQQPVHSNLAGGWGNQGRTINYVLSTGTSKYLKATGNRETGQPPVHSNRVSRCGNLGRTTVP</sequence>
<feature type="region of interest" description="Disordered" evidence="1">
    <location>
        <begin position="42"/>
        <end position="70"/>
    </location>
</feature>